<dbReference type="EMBL" id="CP104205">
    <property type="protein sequence ID" value="UWX55041.1"/>
    <property type="molecule type" value="Genomic_DNA"/>
</dbReference>
<reference evidence="2" key="1">
    <citation type="submission" date="2022-09" db="EMBL/GenBank/DDBJ databases">
        <title>Maribacter litopenaei sp. nov., isolated from the intestinal tract of the Pacific White Shrimp, Litopenaeus vannamei.</title>
        <authorList>
            <person name="Kim S.Y."/>
            <person name="Hwang C.Y."/>
        </authorList>
    </citation>
    <scope>NUCLEOTIDE SEQUENCE</scope>
    <source>
        <strain evidence="2">HL-LV01</strain>
    </source>
</reference>
<feature type="compositionally biased region" description="Polar residues" evidence="1">
    <location>
        <begin position="38"/>
        <end position="47"/>
    </location>
</feature>
<protein>
    <submittedName>
        <fullName evidence="2">Uncharacterized protein</fullName>
    </submittedName>
</protein>
<feature type="region of interest" description="Disordered" evidence="1">
    <location>
        <begin position="34"/>
        <end position="60"/>
    </location>
</feature>
<organism evidence="2 3">
    <name type="scientific">Maribacter litopenaei</name>
    <dbReference type="NCBI Taxonomy" id="2976127"/>
    <lineage>
        <taxon>Bacteria</taxon>
        <taxon>Pseudomonadati</taxon>
        <taxon>Bacteroidota</taxon>
        <taxon>Flavobacteriia</taxon>
        <taxon>Flavobacteriales</taxon>
        <taxon>Flavobacteriaceae</taxon>
        <taxon>Maribacter</taxon>
    </lineage>
</organism>
<name>A0ABY5Y877_9FLAO</name>
<dbReference type="Proteomes" id="UP001059209">
    <property type="component" value="Chromosome"/>
</dbReference>
<keyword evidence="3" id="KW-1185">Reference proteome</keyword>
<proteinExistence type="predicted"/>
<sequence>MLIATITSIGSCAQKDLIDCAYRADEEACERFDEENSLESTMYQTPDSVRVNEQKLPSLD</sequence>
<dbReference type="RefSeq" id="WP_260572893.1">
    <property type="nucleotide sequence ID" value="NZ_CP104205.1"/>
</dbReference>
<evidence type="ECO:0000256" key="1">
    <source>
        <dbReference type="SAM" id="MobiDB-lite"/>
    </source>
</evidence>
<evidence type="ECO:0000313" key="3">
    <source>
        <dbReference type="Proteomes" id="UP001059209"/>
    </source>
</evidence>
<evidence type="ECO:0000313" key="2">
    <source>
        <dbReference type="EMBL" id="UWX55041.1"/>
    </source>
</evidence>
<accession>A0ABY5Y877</accession>
<gene>
    <name evidence="2" type="ORF">NYZ99_20480</name>
</gene>